<dbReference type="EMBL" id="JARJLG010000014">
    <property type="protein sequence ID" value="KAJ7775662.1"/>
    <property type="molecule type" value="Genomic_DNA"/>
</dbReference>
<sequence>MSSETHVDILKSRIATDGPKCFYKIKHKSPTGSLTWSSVSYAEFGRDVDAVAAYFIGRMRKDGVPDGAVVGLRLYGLTYSEIVHLYALFWAGYIPDMVSTSLTDPTVILELLNESDARAFLHVPGFSLPEGCGIPTYTPLTDFKNLQEDSNFPTARAYNQNEVAFIYYTSGSTASKPKTVPCTNKWFRSALDSWKSVWNLAGDGKPQDIFKIPGNVNQPSAFHALSVGINLGGAFIQTSQTPKDPIFPSDELVQLALGGGLNRMTVFAPMLIPPILTAQAQLKSGDETILCILQNMRSIVYGGMPLLPVFETWAFENKFPLMNSLGTTETGPLLHCNFGHPRHMIPFKGIDLAFEPQPRLSDIDKQLFKLVVLPTSVNIPHALQCSEDGKFYPGDLFSRNDDGTWTHRRCDGDWIKIGNASLVDTKAIEEYLRTTCSDLLKELVIVGTNRPAIALLTEAAQPDSADDSVRQTIVDRIVPFDQQRFAWERLSVKNIVFVPRGTLPRTATKGNIRRKVAEQLFSAELDPLYT</sequence>
<dbReference type="Pfam" id="PF23562">
    <property type="entry name" value="AMP-binding_C_3"/>
    <property type="match status" value="1"/>
</dbReference>
<dbReference type="InterPro" id="IPR042099">
    <property type="entry name" value="ANL_N_sf"/>
</dbReference>
<reference evidence="2" key="1">
    <citation type="submission" date="2023-03" db="EMBL/GenBank/DDBJ databases">
        <title>Massive genome expansion in bonnet fungi (Mycena s.s.) driven by repeated elements and novel gene families across ecological guilds.</title>
        <authorList>
            <consortium name="Lawrence Berkeley National Laboratory"/>
            <person name="Harder C.B."/>
            <person name="Miyauchi S."/>
            <person name="Viragh M."/>
            <person name="Kuo A."/>
            <person name="Thoen E."/>
            <person name="Andreopoulos B."/>
            <person name="Lu D."/>
            <person name="Skrede I."/>
            <person name="Drula E."/>
            <person name="Henrissat B."/>
            <person name="Morin E."/>
            <person name="Kohler A."/>
            <person name="Barry K."/>
            <person name="LaButti K."/>
            <person name="Morin E."/>
            <person name="Salamov A."/>
            <person name="Lipzen A."/>
            <person name="Mereny Z."/>
            <person name="Hegedus B."/>
            <person name="Baldrian P."/>
            <person name="Stursova M."/>
            <person name="Weitz H."/>
            <person name="Taylor A."/>
            <person name="Grigoriev I.V."/>
            <person name="Nagy L.G."/>
            <person name="Martin F."/>
            <person name="Kauserud H."/>
        </authorList>
    </citation>
    <scope>NUCLEOTIDE SEQUENCE</scope>
    <source>
        <strain evidence="2">CBHHK188m</strain>
    </source>
</reference>
<dbReference type="Pfam" id="PF00501">
    <property type="entry name" value="AMP-binding"/>
    <property type="match status" value="1"/>
</dbReference>
<evidence type="ECO:0000313" key="3">
    <source>
        <dbReference type="Proteomes" id="UP001215280"/>
    </source>
</evidence>
<proteinExistence type="predicted"/>
<dbReference type="AlphaFoldDB" id="A0AAD7K2P5"/>
<evidence type="ECO:0000259" key="1">
    <source>
        <dbReference type="Pfam" id="PF00501"/>
    </source>
</evidence>
<gene>
    <name evidence="2" type="ORF">DFH07DRAFT_952053</name>
</gene>
<dbReference type="InterPro" id="IPR000873">
    <property type="entry name" value="AMP-dep_synth/lig_dom"/>
</dbReference>
<dbReference type="Proteomes" id="UP001215280">
    <property type="component" value="Unassembled WGS sequence"/>
</dbReference>
<dbReference type="Gene3D" id="3.40.50.12780">
    <property type="entry name" value="N-terminal domain of ligase-like"/>
    <property type="match status" value="1"/>
</dbReference>
<protein>
    <recommendedName>
        <fullName evidence="1">AMP-dependent synthetase/ligase domain-containing protein</fullName>
    </recommendedName>
</protein>
<feature type="domain" description="AMP-dependent synthetase/ligase" evidence="1">
    <location>
        <begin position="36"/>
        <end position="341"/>
    </location>
</feature>
<accession>A0AAD7K2P5</accession>
<evidence type="ECO:0000313" key="2">
    <source>
        <dbReference type="EMBL" id="KAJ7775662.1"/>
    </source>
</evidence>
<organism evidence="2 3">
    <name type="scientific">Mycena maculata</name>
    <dbReference type="NCBI Taxonomy" id="230809"/>
    <lineage>
        <taxon>Eukaryota</taxon>
        <taxon>Fungi</taxon>
        <taxon>Dikarya</taxon>
        <taxon>Basidiomycota</taxon>
        <taxon>Agaricomycotina</taxon>
        <taxon>Agaricomycetes</taxon>
        <taxon>Agaricomycetidae</taxon>
        <taxon>Agaricales</taxon>
        <taxon>Marasmiineae</taxon>
        <taxon>Mycenaceae</taxon>
        <taxon>Mycena</taxon>
    </lineage>
</organism>
<keyword evidence="3" id="KW-1185">Reference proteome</keyword>
<name>A0AAD7K2P5_9AGAR</name>
<comment type="caution">
    <text evidence="2">The sequence shown here is derived from an EMBL/GenBank/DDBJ whole genome shotgun (WGS) entry which is preliminary data.</text>
</comment>
<dbReference type="SUPFAM" id="SSF56801">
    <property type="entry name" value="Acetyl-CoA synthetase-like"/>
    <property type="match status" value="1"/>
</dbReference>